<reference evidence="4 5" key="1">
    <citation type="submission" date="2018-06" db="EMBL/GenBank/DDBJ databases">
        <title>Genomic Encyclopedia of Type Strains, Phase IV (KMG-IV): sequencing the most valuable type-strain genomes for metagenomic binning, comparative biology and taxonomic classification.</title>
        <authorList>
            <person name="Goeker M."/>
        </authorList>
    </citation>
    <scope>NUCLEOTIDE SEQUENCE [LARGE SCALE GENOMIC DNA]</scope>
    <source>
        <strain evidence="4 5">DSM 18048</strain>
    </source>
</reference>
<keyword evidence="5" id="KW-1185">Reference proteome</keyword>
<evidence type="ECO:0000256" key="2">
    <source>
        <dbReference type="SAM" id="MobiDB-lite"/>
    </source>
</evidence>
<accession>A0A318SDC4</accession>
<sequence length="145" mass="16525">MKRIQILTLTVCLTATSGLALSTSAAPASPSRPSTSSSVQTRRDTLVQQWRDLRIKTLEAYTAALKAGRSERDARAEALRATRAQREKLRAQVRDARLAVPRAQRRPALPRGLVVRPGESRRFFERRVPNTPRTDRFFRFDFHVR</sequence>
<dbReference type="AlphaFoldDB" id="A0A318SDC4"/>
<feature type="chain" id="PRO_5016248528" evidence="3">
    <location>
        <begin position="29"/>
        <end position="145"/>
    </location>
</feature>
<protein>
    <submittedName>
        <fullName evidence="4">Uncharacterized protein</fullName>
    </submittedName>
</protein>
<gene>
    <name evidence="4" type="ORF">DES52_11958</name>
</gene>
<keyword evidence="1" id="KW-0175">Coiled coil</keyword>
<proteinExistence type="predicted"/>
<evidence type="ECO:0000256" key="1">
    <source>
        <dbReference type="SAM" id="Coils"/>
    </source>
</evidence>
<dbReference type="RefSeq" id="WP_146237390.1">
    <property type="nucleotide sequence ID" value="NZ_QJSX01000019.1"/>
</dbReference>
<dbReference type="EMBL" id="QJSX01000019">
    <property type="protein sequence ID" value="PYE50037.1"/>
    <property type="molecule type" value="Genomic_DNA"/>
</dbReference>
<feature type="signal peptide" evidence="3">
    <location>
        <begin position="1"/>
        <end position="28"/>
    </location>
</feature>
<comment type="caution">
    <text evidence="4">The sequence shown here is derived from an EMBL/GenBank/DDBJ whole genome shotgun (WGS) entry which is preliminary data.</text>
</comment>
<organism evidence="4 5">
    <name type="scientific">Deinococcus yavapaiensis KR-236</name>
    <dbReference type="NCBI Taxonomy" id="694435"/>
    <lineage>
        <taxon>Bacteria</taxon>
        <taxon>Thermotogati</taxon>
        <taxon>Deinococcota</taxon>
        <taxon>Deinococci</taxon>
        <taxon>Deinococcales</taxon>
        <taxon>Deinococcaceae</taxon>
        <taxon>Deinococcus</taxon>
    </lineage>
</organism>
<name>A0A318SDC4_9DEIO</name>
<evidence type="ECO:0000313" key="4">
    <source>
        <dbReference type="EMBL" id="PYE50037.1"/>
    </source>
</evidence>
<feature type="coiled-coil region" evidence="1">
    <location>
        <begin position="79"/>
        <end position="106"/>
    </location>
</feature>
<feature type="compositionally biased region" description="Low complexity" evidence="2">
    <location>
        <begin position="22"/>
        <end position="38"/>
    </location>
</feature>
<keyword evidence="3" id="KW-0732">Signal</keyword>
<feature type="region of interest" description="Disordered" evidence="2">
    <location>
        <begin position="22"/>
        <end position="43"/>
    </location>
</feature>
<evidence type="ECO:0000313" key="5">
    <source>
        <dbReference type="Proteomes" id="UP000248326"/>
    </source>
</evidence>
<evidence type="ECO:0000256" key="3">
    <source>
        <dbReference type="SAM" id="SignalP"/>
    </source>
</evidence>
<dbReference type="Proteomes" id="UP000248326">
    <property type="component" value="Unassembled WGS sequence"/>
</dbReference>